<dbReference type="EMBL" id="OB794387">
    <property type="protein sequence ID" value="CAD7430185.1"/>
    <property type="molecule type" value="Genomic_DNA"/>
</dbReference>
<accession>A0A7R9EC01</accession>
<protein>
    <recommendedName>
        <fullName evidence="1">Sec7/BIG1-like C-terminal domain-containing protein</fullName>
    </recommendedName>
</protein>
<organism evidence="2">
    <name type="scientific">Timema monikensis</name>
    <dbReference type="NCBI Taxonomy" id="170555"/>
    <lineage>
        <taxon>Eukaryota</taxon>
        <taxon>Metazoa</taxon>
        <taxon>Ecdysozoa</taxon>
        <taxon>Arthropoda</taxon>
        <taxon>Hexapoda</taxon>
        <taxon>Insecta</taxon>
        <taxon>Pterygota</taxon>
        <taxon>Neoptera</taxon>
        <taxon>Polyneoptera</taxon>
        <taxon>Phasmatodea</taxon>
        <taxon>Timematodea</taxon>
        <taxon>Timematoidea</taxon>
        <taxon>Timematidae</taxon>
        <taxon>Timema</taxon>
    </lineage>
</organism>
<reference evidence="2" key="1">
    <citation type="submission" date="2020-11" db="EMBL/GenBank/DDBJ databases">
        <authorList>
            <person name="Tran Van P."/>
        </authorList>
    </citation>
    <scope>NUCLEOTIDE SEQUENCE</scope>
</reference>
<name>A0A7R9EC01_9NEOP</name>
<evidence type="ECO:0000259" key="1">
    <source>
        <dbReference type="Pfam" id="PF20252"/>
    </source>
</evidence>
<dbReference type="InterPro" id="IPR046455">
    <property type="entry name" value="Sec7/BIG1-like_C"/>
</dbReference>
<dbReference type="Pfam" id="PF20252">
    <property type="entry name" value="BIG2_C"/>
    <property type="match status" value="1"/>
</dbReference>
<proteinExistence type="predicted"/>
<dbReference type="AlphaFoldDB" id="A0A7R9EC01"/>
<evidence type="ECO:0000313" key="2">
    <source>
        <dbReference type="EMBL" id="CAD7430185.1"/>
    </source>
</evidence>
<gene>
    <name evidence="2" type="ORF">TMSB3V08_LOCUS6948</name>
</gene>
<sequence length="456" mass="52294">MPMISQITSLAPAHNADRYQTKMGGGHTLHLSSNNIHKKAEWMTTTCNHALYAIVDVFTQYFDILGPLLLEDLYIQLHWCVQQGETVHSGVCNKVRLYIQVCATSRMLADNEQLARSGTNCLENLVNSNGLKFRETTWDKTCQCMLDIFNSTIPTALLSWRAEDKEENVEPSRQGILKYSNSQSVTMDDIKTKVGSEHKLFAGLLIKCVVQLELIQTIDNIVFFPATSRKEDQENLALAQTAYHQYLSSSLCKQMFVQTLHFQADLLHTESGLSEQQREEQGMYHNLSSKHLLLLTDCLLQSHRFAKAFNSNHEQRNLLWKAGFKGSVKPNLLKQETQSLACVLRILFKMCSDEARRDAWPLIQQRLIFVCREALEYFLCLQSEAHRDAWTCLLLLMLTRIFKMSDERFAAHTSSYYPLLCEIMCFDLKAELRSVMRRFFLRIGPVFNISRSGGVP</sequence>
<feature type="domain" description="Sec7/BIG1-like C-terminal" evidence="1">
    <location>
        <begin position="209"/>
        <end position="440"/>
    </location>
</feature>